<evidence type="ECO:0000313" key="9">
    <source>
        <dbReference type="EMBL" id="KAF8479657.1"/>
    </source>
</evidence>
<evidence type="ECO:0000256" key="6">
    <source>
        <dbReference type="PROSITE-ProRule" id="PRU00094"/>
    </source>
</evidence>
<evidence type="ECO:0000256" key="4">
    <source>
        <dbReference type="ARBA" id="ARBA00023015"/>
    </source>
</evidence>
<dbReference type="PANTHER" id="PTHR47172">
    <property type="entry name" value="OS01G0976800 PROTEIN"/>
    <property type="match status" value="1"/>
</dbReference>
<dbReference type="GO" id="GO:0006355">
    <property type="term" value="P:regulation of DNA-templated transcription"/>
    <property type="evidence" value="ECO:0007669"/>
    <property type="project" value="InterPro"/>
</dbReference>
<dbReference type="AlphaFoldDB" id="A0A9P5T8U4"/>
<keyword evidence="4" id="KW-0805">Transcription regulation</keyword>
<feature type="compositionally biased region" description="Pro residues" evidence="7">
    <location>
        <begin position="143"/>
        <end position="184"/>
    </location>
</feature>
<dbReference type="Pfam" id="PF00320">
    <property type="entry name" value="GATA"/>
    <property type="match status" value="1"/>
</dbReference>
<feature type="compositionally biased region" description="Pro residues" evidence="7">
    <location>
        <begin position="297"/>
        <end position="307"/>
    </location>
</feature>
<keyword evidence="2 6" id="KW-0863">Zinc-finger</keyword>
<feature type="region of interest" description="Disordered" evidence="7">
    <location>
        <begin position="1"/>
        <end position="239"/>
    </location>
</feature>
<dbReference type="SUPFAM" id="SSF57716">
    <property type="entry name" value="Glucocorticoid receptor-like (DNA-binding domain)"/>
    <property type="match status" value="1"/>
</dbReference>
<dbReference type="PROSITE" id="PS50114">
    <property type="entry name" value="GATA_ZN_FINGER_2"/>
    <property type="match status" value="1"/>
</dbReference>
<evidence type="ECO:0000256" key="5">
    <source>
        <dbReference type="ARBA" id="ARBA00023163"/>
    </source>
</evidence>
<feature type="region of interest" description="Disordered" evidence="7">
    <location>
        <begin position="376"/>
        <end position="423"/>
    </location>
</feature>
<reference evidence="9" key="1">
    <citation type="submission" date="2019-10" db="EMBL/GenBank/DDBJ databases">
        <authorList>
            <consortium name="DOE Joint Genome Institute"/>
            <person name="Kuo A."/>
            <person name="Miyauchi S."/>
            <person name="Kiss E."/>
            <person name="Drula E."/>
            <person name="Kohler A."/>
            <person name="Sanchez-Garcia M."/>
            <person name="Andreopoulos B."/>
            <person name="Barry K.W."/>
            <person name="Bonito G."/>
            <person name="Buee M."/>
            <person name="Carver A."/>
            <person name="Chen C."/>
            <person name="Cichocki N."/>
            <person name="Clum A."/>
            <person name="Culley D."/>
            <person name="Crous P.W."/>
            <person name="Fauchery L."/>
            <person name="Girlanda M."/>
            <person name="Hayes R."/>
            <person name="Keri Z."/>
            <person name="LaButti K."/>
            <person name="Lipzen A."/>
            <person name="Lombard V."/>
            <person name="Magnuson J."/>
            <person name="Maillard F."/>
            <person name="Morin E."/>
            <person name="Murat C."/>
            <person name="Nolan M."/>
            <person name="Ohm R."/>
            <person name="Pangilinan J."/>
            <person name="Pereira M."/>
            <person name="Perotto S."/>
            <person name="Peter M."/>
            <person name="Riley R."/>
            <person name="Sitrit Y."/>
            <person name="Stielow B."/>
            <person name="Szollosi G."/>
            <person name="Zifcakova L."/>
            <person name="Stursova M."/>
            <person name="Spatafora J.W."/>
            <person name="Tedersoo L."/>
            <person name="Vaario L.-M."/>
            <person name="Yamada A."/>
            <person name="Yan M."/>
            <person name="Wang P."/>
            <person name="Xu J."/>
            <person name="Bruns T."/>
            <person name="Baldrian P."/>
            <person name="Vilgalys R."/>
            <person name="Henrissat B."/>
            <person name="Grigoriev I.V."/>
            <person name="Hibbett D."/>
            <person name="Nagy L.G."/>
            <person name="Martin F.M."/>
        </authorList>
    </citation>
    <scope>NUCLEOTIDE SEQUENCE</scope>
    <source>
        <strain evidence="9">Prilba</strain>
    </source>
</reference>
<dbReference type="InterPro" id="IPR013088">
    <property type="entry name" value="Znf_NHR/GATA"/>
</dbReference>
<keyword evidence="10" id="KW-1185">Reference proteome</keyword>
<feature type="compositionally biased region" description="Low complexity" evidence="7">
    <location>
        <begin position="88"/>
        <end position="108"/>
    </location>
</feature>
<keyword evidence="5" id="KW-0804">Transcription</keyword>
<accession>A0A9P5T8U4</accession>
<dbReference type="GO" id="GO:0008270">
    <property type="term" value="F:zinc ion binding"/>
    <property type="evidence" value="ECO:0007669"/>
    <property type="project" value="UniProtKB-KW"/>
</dbReference>
<dbReference type="CDD" id="cd00202">
    <property type="entry name" value="ZnF_GATA"/>
    <property type="match status" value="1"/>
</dbReference>
<feature type="domain" description="GATA-type" evidence="8">
    <location>
        <begin position="332"/>
        <end position="367"/>
    </location>
</feature>
<feature type="compositionally biased region" description="Low complexity" evidence="7">
    <location>
        <begin position="37"/>
        <end position="46"/>
    </location>
</feature>
<keyword evidence="1" id="KW-0479">Metal-binding</keyword>
<evidence type="ECO:0000256" key="1">
    <source>
        <dbReference type="ARBA" id="ARBA00022723"/>
    </source>
</evidence>
<evidence type="ECO:0000259" key="8">
    <source>
        <dbReference type="PROSITE" id="PS50114"/>
    </source>
</evidence>
<dbReference type="InterPro" id="IPR000679">
    <property type="entry name" value="Znf_GATA"/>
</dbReference>
<keyword evidence="3" id="KW-0862">Zinc</keyword>
<dbReference type="SMART" id="SM00401">
    <property type="entry name" value="ZnF_GATA"/>
    <property type="match status" value="1"/>
</dbReference>
<reference evidence="9" key="2">
    <citation type="journal article" date="2020" name="Nat. Commun.">
        <title>Large-scale genome sequencing of mycorrhizal fungi provides insights into the early evolution of symbiotic traits.</title>
        <authorList>
            <person name="Miyauchi S."/>
            <person name="Kiss E."/>
            <person name="Kuo A."/>
            <person name="Drula E."/>
            <person name="Kohler A."/>
            <person name="Sanchez-Garcia M."/>
            <person name="Morin E."/>
            <person name="Andreopoulos B."/>
            <person name="Barry K.W."/>
            <person name="Bonito G."/>
            <person name="Buee M."/>
            <person name="Carver A."/>
            <person name="Chen C."/>
            <person name="Cichocki N."/>
            <person name="Clum A."/>
            <person name="Culley D."/>
            <person name="Crous P.W."/>
            <person name="Fauchery L."/>
            <person name="Girlanda M."/>
            <person name="Hayes R.D."/>
            <person name="Keri Z."/>
            <person name="LaButti K."/>
            <person name="Lipzen A."/>
            <person name="Lombard V."/>
            <person name="Magnuson J."/>
            <person name="Maillard F."/>
            <person name="Murat C."/>
            <person name="Nolan M."/>
            <person name="Ohm R.A."/>
            <person name="Pangilinan J."/>
            <person name="Pereira M.F."/>
            <person name="Perotto S."/>
            <person name="Peter M."/>
            <person name="Pfister S."/>
            <person name="Riley R."/>
            <person name="Sitrit Y."/>
            <person name="Stielow J.B."/>
            <person name="Szollosi G."/>
            <person name="Zifcakova L."/>
            <person name="Stursova M."/>
            <person name="Spatafora J.W."/>
            <person name="Tedersoo L."/>
            <person name="Vaario L.M."/>
            <person name="Yamada A."/>
            <person name="Yan M."/>
            <person name="Wang P."/>
            <person name="Xu J."/>
            <person name="Bruns T."/>
            <person name="Baldrian P."/>
            <person name="Vilgalys R."/>
            <person name="Dunand C."/>
            <person name="Henrissat B."/>
            <person name="Grigoriev I.V."/>
            <person name="Hibbett D."/>
            <person name="Nagy L.G."/>
            <person name="Martin F.M."/>
        </authorList>
    </citation>
    <scope>NUCLEOTIDE SEQUENCE</scope>
    <source>
        <strain evidence="9">Prilba</strain>
    </source>
</reference>
<dbReference type="EMBL" id="WHVB01000009">
    <property type="protein sequence ID" value="KAF8479657.1"/>
    <property type="molecule type" value="Genomic_DNA"/>
</dbReference>
<feature type="compositionally biased region" description="Polar residues" evidence="7">
    <location>
        <begin position="78"/>
        <end position="87"/>
    </location>
</feature>
<feature type="compositionally biased region" description="Basic and acidic residues" evidence="7">
    <location>
        <begin position="413"/>
        <end position="423"/>
    </location>
</feature>
<evidence type="ECO:0000256" key="7">
    <source>
        <dbReference type="SAM" id="MobiDB-lite"/>
    </source>
</evidence>
<protein>
    <recommendedName>
        <fullName evidence="8">GATA-type domain-containing protein</fullName>
    </recommendedName>
</protein>
<evidence type="ECO:0000256" key="2">
    <source>
        <dbReference type="ARBA" id="ARBA00022771"/>
    </source>
</evidence>
<feature type="region of interest" description="Disordered" evidence="7">
    <location>
        <begin position="294"/>
        <end position="330"/>
    </location>
</feature>
<sequence>MSSSSTSFRPLGQPSAAPQTRQPTYSSLGEALGTERPSIPSYSQQQQPPPSSLPMSSDGRYMYQHQQGMTSYDYPSYPHNSYDASQFPQNHPRQQRSSQSHPPSEHVPYNPPQPHYHPPYGSAHYAVPHSAPPQWNGEAWPPFSQPVAPPASVPDTPVPTPLSRPEPATVPPPATAPAPAPPPQRVYAASPQPQSNAEARRTAGTPKAADPPSQPKRKPREKEVAVPRHPSPLASSTPLDIDFGKLIESYRIIIDTTTALSNDPAAGQGRPPSLEALQRISQSAALGLRLLGSTVGPEPPGTIPPAETPGANPGSAEEGDVAAKRQKAEVPVPEGQTCLGCNATSTPEWRRGPLGPRTLCNACGLVYAKLIKKRKRDAARRAANTQDASDGAPADEAGYASSGDEDESASQEFRMEDEHGGRG</sequence>
<evidence type="ECO:0000313" key="10">
    <source>
        <dbReference type="Proteomes" id="UP000759537"/>
    </source>
</evidence>
<dbReference type="Gene3D" id="3.30.50.10">
    <property type="entry name" value="Erythroid Transcription Factor GATA-1, subunit A"/>
    <property type="match status" value="1"/>
</dbReference>
<dbReference type="Proteomes" id="UP000759537">
    <property type="component" value="Unassembled WGS sequence"/>
</dbReference>
<dbReference type="PANTHER" id="PTHR47172:SF24">
    <property type="entry name" value="GATA ZINC FINGER DOMAIN-CONTAINING PROTEIN 14-RELATED"/>
    <property type="match status" value="1"/>
</dbReference>
<comment type="caution">
    <text evidence="9">The sequence shown here is derived from an EMBL/GenBank/DDBJ whole genome shotgun (WGS) entry which is preliminary data.</text>
</comment>
<dbReference type="OrthoDB" id="2162994at2759"/>
<gene>
    <name evidence="9" type="ORF">DFH94DRAFT_491744</name>
</gene>
<feature type="compositionally biased region" description="Polar residues" evidence="7">
    <location>
        <begin position="16"/>
        <end position="27"/>
    </location>
</feature>
<proteinExistence type="predicted"/>
<organism evidence="9 10">
    <name type="scientific">Russula ochroleuca</name>
    <dbReference type="NCBI Taxonomy" id="152965"/>
    <lineage>
        <taxon>Eukaryota</taxon>
        <taxon>Fungi</taxon>
        <taxon>Dikarya</taxon>
        <taxon>Basidiomycota</taxon>
        <taxon>Agaricomycotina</taxon>
        <taxon>Agaricomycetes</taxon>
        <taxon>Russulales</taxon>
        <taxon>Russulaceae</taxon>
        <taxon>Russula</taxon>
    </lineage>
</organism>
<dbReference type="GO" id="GO:0043565">
    <property type="term" value="F:sequence-specific DNA binding"/>
    <property type="evidence" value="ECO:0007669"/>
    <property type="project" value="InterPro"/>
</dbReference>
<evidence type="ECO:0000256" key="3">
    <source>
        <dbReference type="ARBA" id="ARBA00022833"/>
    </source>
</evidence>
<name>A0A9P5T8U4_9AGAM</name>